<dbReference type="InterPro" id="IPR036617">
    <property type="entry name" value="BAF_sf"/>
</dbReference>
<sequence>MSTSVKHREFVSEPMGEKEVETIAGIGPTYGEKLRDKGFDKAYVVFGQFLLLKKDEELFVEWLKETAGITKNHATSCYNCLNEWAQQYI</sequence>
<organism evidence="8 9">
    <name type="scientific">Mesorhabditis belari</name>
    <dbReference type="NCBI Taxonomy" id="2138241"/>
    <lineage>
        <taxon>Eukaryota</taxon>
        <taxon>Metazoa</taxon>
        <taxon>Ecdysozoa</taxon>
        <taxon>Nematoda</taxon>
        <taxon>Chromadorea</taxon>
        <taxon>Rhabditida</taxon>
        <taxon>Rhabditina</taxon>
        <taxon>Rhabditomorpha</taxon>
        <taxon>Rhabditoidea</taxon>
        <taxon>Rhabditidae</taxon>
        <taxon>Mesorhabditinae</taxon>
        <taxon>Mesorhabditis</taxon>
    </lineage>
</organism>
<dbReference type="GO" id="GO:0000793">
    <property type="term" value="C:condensed chromosome"/>
    <property type="evidence" value="ECO:0007669"/>
    <property type="project" value="TreeGrafter"/>
</dbReference>
<evidence type="ECO:0000256" key="6">
    <source>
        <dbReference type="ARBA" id="ARBA00064955"/>
    </source>
</evidence>
<dbReference type="SMART" id="SM01023">
    <property type="entry name" value="BAF"/>
    <property type="match status" value="1"/>
</dbReference>
<dbReference type="Gene3D" id="1.10.150.40">
    <property type="entry name" value="Barrier-to-autointegration factor, BAF"/>
    <property type="match status" value="1"/>
</dbReference>
<name>A0AAF3FBJ6_9BILA</name>
<keyword evidence="8" id="KW-1185">Reference proteome</keyword>
<comment type="subunit">
    <text evidence="6">Interacts with emr-1 and lem-2. Interacts with lem-4l, leading to decreased phosphorylation by VRK1 and promoting dephosphorylation by protein phosphatase 2A (PP2A).</text>
</comment>
<keyword evidence="4" id="KW-0539">Nucleus</keyword>
<evidence type="ECO:0000313" key="8">
    <source>
        <dbReference type="Proteomes" id="UP000887575"/>
    </source>
</evidence>
<keyword evidence="2" id="KW-0597">Phosphoprotein</keyword>
<protein>
    <recommendedName>
        <fullName evidence="7">Barrier-to-autointegration factor 1</fullName>
    </recommendedName>
</protein>
<evidence type="ECO:0000256" key="7">
    <source>
        <dbReference type="ARBA" id="ARBA00069025"/>
    </source>
</evidence>
<evidence type="ECO:0000313" key="9">
    <source>
        <dbReference type="WBParaSite" id="MBELARI_LOCUS4270"/>
    </source>
</evidence>
<evidence type="ECO:0000256" key="1">
    <source>
        <dbReference type="ARBA" id="ARBA00004123"/>
    </source>
</evidence>
<dbReference type="GO" id="GO:0005634">
    <property type="term" value="C:nucleus"/>
    <property type="evidence" value="ECO:0007669"/>
    <property type="project" value="UniProtKB-SubCell"/>
</dbReference>
<comment type="similarity">
    <text evidence="5">Belongs to the BAF family.</text>
</comment>
<dbReference type="InterPro" id="IPR004122">
    <property type="entry name" value="BAF_prot"/>
</dbReference>
<keyword evidence="3" id="KW-0238">DNA-binding</keyword>
<dbReference type="PANTHER" id="PTHR47507:SF6">
    <property type="entry name" value="BARRIER-TO-AUTOINTEGRATION FACTOR"/>
    <property type="match status" value="1"/>
</dbReference>
<dbReference type="WBParaSite" id="MBELARI_LOCUS4270">
    <property type="protein sequence ID" value="MBELARI_LOCUS4270"/>
    <property type="gene ID" value="MBELARI_LOCUS4270"/>
</dbReference>
<dbReference type="FunFam" id="1.10.150.40:FF:000005">
    <property type="entry name" value="Barrier-to-autointegration factor 1"/>
    <property type="match status" value="1"/>
</dbReference>
<accession>A0AAF3FBJ6</accession>
<dbReference type="PANTHER" id="PTHR47507">
    <property type="entry name" value="BARRIER TO AUTOINTEGRATION FACTOR 2"/>
    <property type="match status" value="1"/>
</dbReference>
<evidence type="ECO:0000256" key="2">
    <source>
        <dbReference type="ARBA" id="ARBA00022553"/>
    </source>
</evidence>
<dbReference type="AlphaFoldDB" id="A0AAF3FBJ6"/>
<dbReference type="GO" id="GO:0003677">
    <property type="term" value="F:DNA binding"/>
    <property type="evidence" value="ECO:0007669"/>
    <property type="project" value="UniProtKB-KW"/>
</dbReference>
<dbReference type="InterPro" id="IPR051387">
    <property type="entry name" value="BAF"/>
</dbReference>
<evidence type="ECO:0000256" key="4">
    <source>
        <dbReference type="ARBA" id="ARBA00023242"/>
    </source>
</evidence>
<dbReference type="Pfam" id="PF02961">
    <property type="entry name" value="SAM_BAF"/>
    <property type="match status" value="1"/>
</dbReference>
<evidence type="ECO:0000256" key="5">
    <source>
        <dbReference type="ARBA" id="ARBA00038496"/>
    </source>
</evidence>
<comment type="subcellular location">
    <subcellularLocation>
        <location evidence="1">Nucleus</location>
    </subcellularLocation>
</comment>
<reference evidence="9" key="1">
    <citation type="submission" date="2024-02" db="UniProtKB">
        <authorList>
            <consortium name="WormBaseParasite"/>
        </authorList>
    </citation>
    <scope>IDENTIFICATION</scope>
</reference>
<dbReference type="SUPFAM" id="SSF47798">
    <property type="entry name" value="Barrier-to-autointegration factor, BAF"/>
    <property type="match status" value="1"/>
</dbReference>
<evidence type="ECO:0000256" key="3">
    <source>
        <dbReference type="ARBA" id="ARBA00023125"/>
    </source>
</evidence>
<dbReference type="Proteomes" id="UP000887575">
    <property type="component" value="Unassembled WGS sequence"/>
</dbReference>
<proteinExistence type="inferred from homology"/>
<dbReference type="GO" id="GO:0051276">
    <property type="term" value="P:chromosome organization"/>
    <property type="evidence" value="ECO:0007669"/>
    <property type="project" value="TreeGrafter"/>
</dbReference>